<gene>
    <name evidence="5" type="ORF">FNK824_LOCUS31215</name>
</gene>
<evidence type="ECO:0000256" key="3">
    <source>
        <dbReference type="PROSITE-ProRule" id="PRU00339"/>
    </source>
</evidence>
<dbReference type="InterPro" id="IPR019734">
    <property type="entry name" value="TPR_rpt"/>
</dbReference>
<evidence type="ECO:0000256" key="1">
    <source>
        <dbReference type="ARBA" id="ARBA00022737"/>
    </source>
</evidence>
<comment type="caution">
    <text evidence="5">The sequence shown here is derived from an EMBL/GenBank/DDBJ whole genome shotgun (WGS) entry which is preliminary data.</text>
</comment>
<comment type="function">
    <text evidence="4">Kinesin is a microtubule-associated force-producing protein that play a role in organelle transport.</text>
</comment>
<keyword evidence="4" id="KW-0493">Microtubule</keyword>
<dbReference type="Proteomes" id="UP000663874">
    <property type="component" value="Unassembled WGS sequence"/>
</dbReference>
<dbReference type="GO" id="GO:0005871">
    <property type="term" value="C:kinesin complex"/>
    <property type="evidence" value="ECO:0007669"/>
    <property type="project" value="UniProtKB-UniRule"/>
</dbReference>
<keyword evidence="1" id="KW-0677">Repeat</keyword>
<dbReference type="PROSITE" id="PS50293">
    <property type="entry name" value="TPR_REGION"/>
    <property type="match status" value="3"/>
</dbReference>
<dbReference type="GO" id="GO:0005874">
    <property type="term" value="C:microtubule"/>
    <property type="evidence" value="ECO:0007669"/>
    <property type="project" value="UniProtKB-UniRule"/>
</dbReference>
<keyword evidence="4" id="KW-0505">Motor protein</keyword>
<comment type="subunit">
    <text evidence="4">Oligomeric complex composed of two heavy chains and two light chains.</text>
</comment>
<feature type="repeat" description="TPR" evidence="3">
    <location>
        <begin position="451"/>
        <end position="484"/>
    </location>
</feature>
<dbReference type="SMART" id="SM00028">
    <property type="entry name" value="TPR"/>
    <property type="match status" value="4"/>
</dbReference>
<keyword evidence="4" id="KW-0206">Cytoskeleton</keyword>
<name>A0A819ULB4_9BILA</name>
<evidence type="ECO:0000256" key="4">
    <source>
        <dbReference type="RuleBase" id="RU367020"/>
    </source>
</evidence>
<dbReference type="PRINTS" id="PR00381">
    <property type="entry name" value="KINESINLIGHT"/>
</dbReference>
<evidence type="ECO:0000256" key="2">
    <source>
        <dbReference type="ARBA" id="ARBA00022803"/>
    </source>
</evidence>
<dbReference type="Pfam" id="PF13424">
    <property type="entry name" value="TPR_12"/>
    <property type="match status" value="2"/>
</dbReference>
<feature type="non-terminal residue" evidence="5">
    <location>
        <position position="515"/>
    </location>
</feature>
<dbReference type="PROSITE" id="PS50005">
    <property type="entry name" value="TPR"/>
    <property type="match status" value="3"/>
</dbReference>
<dbReference type="SUPFAM" id="SSF56399">
    <property type="entry name" value="ADP-ribosylation"/>
    <property type="match status" value="1"/>
</dbReference>
<dbReference type="PANTHER" id="PTHR45641:SF1">
    <property type="entry name" value="AAA+ ATPASE DOMAIN-CONTAINING PROTEIN"/>
    <property type="match status" value="1"/>
</dbReference>
<sequence>MIVSGALAQHIIPIIQECPQLVSIYIFYDNQLIHGRWAKTIAKVKGIYTHIGSICEALRIDRENCDRASISISFSGTDALFMYTQLLKEAILDIEDDDAKSIKELVEYCRLENDASEKTLKKIEEEYRNHTPIWWYTGPYFIYSMLNCGLRQMDVDIILKMGFFIRHLHQHITELHQEQQGNIPTKFQVFRGQGLSIEDFEKMKTTKGGLMSFNNFLSTSRNRTISLENFAQPATQNLNTVGILFVMNIDTAVCTKSSTPFAEVSQVGYYKGEEEEILFSTHTIFRIDHIDQIKDTNTDRLWQVNLTIIGNQDDDFNKLTAHLRKESIWMTGWARFGHILIKLGEPAKAEHLYLILLEKATSNKQRSHYNHQLGTVYKDMGEYSKALSSYERSLEIRKIALPPNHPDLATSYNNIGMVYSHMGEYSKALSSLERSLEIRKIALPPNHPDLAASYNNIASVYFHMGEYSKALSSLERSLEIGKIALPPNHPSLATSYNNIGMVYDNMGEYSKALSS</sequence>
<dbReference type="Gene3D" id="1.25.40.10">
    <property type="entry name" value="Tetratricopeptide repeat domain"/>
    <property type="match status" value="1"/>
</dbReference>
<dbReference type="PROSITE" id="PS51996">
    <property type="entry name" value="TR_MART"/>
    <property type="match status" value="1"/>
</dbReference>
<dbReference type="Gene3D" id="3.90.176.10">
    <property type="entry name" value="Toxin ADP-ribosyltransferase, Chain A, domain 1"/>
    <property type="match status" value="1"/>
</dbReference>
<comment type="subcellular location">
    <subcellularLocation>
        <location evidence="4">Cytoplasm</location>
        <location evidence="4">Cytoskeleton</location>
    </subcellularLocation>
</comment>
<keyword evidence="4" id="KW-0963">Cytoplasm</keyword>
<protein>
    <recommendedName>
        <fullName evidence="4">Kinesin light chain</fullName>
    </recommendedName>
</protein>
<dbReference type="EMBL" id="CAJOBE010009978">
    <property type="protein sequence ID" value="CAF4097224.1"/>
    <property type="molecule type" value="Genomic_DNA"/>
</dbReference>
<dbReference type="InterPro" id="IPR011990">
    <property type="entry name" value="TPR-like_helical_dom_sf"/>
</dbReference>
<feature type="repeat" description="TPR" evidence="3">
    <location>
        <begin position="409"/>
        <end position="442"/>
    </location>
</feature>
<proteinExistence type="inferred from homology"/>
<dbReference type="PANTHER" id="PTHR45641">
    <property type="entry name" value="TETRATRICOPEPTIDE REPEAT PROTEIN (AFU_ORTHOLOGUE AFUA_6G03870)"/>
    <property type="match status" value="1"/>
</dbReference>
<feature type="repeat" description="TPR" evidence="3">
    <location>
        <begin position="367"/>
        <end position="400"/>
    </location>
</feature>
<accession>A0A819ULB4</accession>
<evidence type="ECO:0000313" key="5">
    <source>
        <dbReference type="EMBL" id="CAF4097224.1"/>
    </source>
</evidence>
<keyword evidence="2 3" id="KW-0802">TPR repeat</keyword>
<comment type="similarity">
    <text evidence="4">Belongs to the kinesin light chain family.</text>
</comment>
<dbReference type="SUPFAM" id="SSF48452">
    <property type="entry name" value="TPR-like"/>
    <property type="match status" value="2"/>
</dbReference>
<dbReference type="AlphaFoldDB" id="A0A819ULB4"/>
<evidence type="ECO:0000313" key="6">
    <source>
        <dbReference type="Proteomes" id="UP000663874"/>
    </source>
</evidence>
<reference evidence="5" key="1">
    <citation type="submission" date="2021-02" db="EMBL/GenBank/DDBJ databases">
        <authorList>
            <person name="Nowell W R."/>
        </authorList>
    </citation>
    <scope>NUCLEOTIDE SEQUENCE</scope>
</reference>
<organism evidence="5 6">
    <name type="scientific">Rotaria sordida</name>
    <dbReference type="NCBI Taxonomy" id="392033"/>
    <lineage>
        <taxon>Eukaryota</taxon>
        <taxon>Metazoa</taxon>
        <taxon>Spiralia</taxon>
        <taxon>Gnathifera</taxon>
        <taxon>Rotifera</taxon>
        <taxon>Eurotatoria</taxon>
        <taxon>Bdelloidea</taxon>
        <taxon>Philodinida</taxon>
        <taxon>Philodinidae</taxon>
        <taxon>Rotaria</taxon>
    </lineage>
</organism>